<dbReference type="Proteomes" id="UP000033551">
    <property type="component" value="Unassembled WGS sequence"/>
</dbReference>
<dbReference type="EMBL" id="JZWV01001276">
    <property type="protein sequence ID" value="KJY24170.1"/>
    <property type="molecule type" value="Genomic_DNA"/>
</dbReference>
<evidence type="ECO:0000256" key="3">
    <source>
        <dbReference type="ARBA" id="ARBA00022630"/>
    </source>
</evidence>
<evidence type="ECO:0000313" key="8">
    <source>
        <dbReference type="EMBL" id="KJY24170.1"/>
    </source>
</evidence>
<evidence type="ECO:0000256" key="2">
    <source>
        <dbReference type="ARBA" id="ARBA00009347"/>
    </source>
</evidence>
<comment type="cofactor">
    <cofactor evidence="1">
        <name>FAD</name>
        <dbReference type="ChEBI" id="CHEBI:57692"/>
    </cofactor>
</comment>
<dbReference type="PATRIC" id="fig|68223.7.peg.4472"/>
<evidence type="ECO:0000256" key="1">
    <source>
        <dbReference type="ARBA" id="ARBA00001974"/>
    </source>
</evidence>
<evidence type="ECO:0000256" key="4">
    <source>
        <dbReference type="ARBA" id="ARBA00022827"/>
    </source>
</evidence>
<dbReference type="InterPro" id="IPR013786">
    <property type="entry name" value="AcylCoA_DH/ox_N"/>
</dbReference>
<dbReference type="SUPFAM" id="SSF47203">
    <property type="entry name" value="Acyl-CoA dehydrogenase C-terminal domain-like"/>
    <property type="match status" value="1"/>
</dbReference>
<keyword evidence="9" id="KW-1185">Reference proteome</keyword>
<dbReference type="OrthoDB" id="8677713at2"/>
<organism evidence="8 9">
    <name type="scientific">Streptomyces katrae</name>
    <dbReference type="NCBI Taxonomy" id="68223"/>
    <lineage>
        <taxon>Bacteria</taxon>
        <taxon>Bacillati</taxon>
        <taxon>Actinomycetota</taxon>
        <taxon>Actinomycetes</taxon>
        <taxon>Kitasatosporales</taxon>
        <taxon>Streptomycetaceae</taxon>
        <taxon>Streptomyces</taxon>
    </lineage>
</organism>
<dbReference type="GO" id="GO:0050660">
    <property type="term" value="F:flavin adenine dinucleotide binding"/>
    <property type="evidence" value="ECO:0007669"/>
    <property type="project" value="InterPro"/>
</dbReference>
<evidence type="ECO:0000313" key="9">
    <source>
        <dbReference type="Proteomes" id="UP000033551"/>
    </source>
</evidence>
<sequence>MRFLPTGEQSDFARTLRSLLGAAEVPATVRAWAAGDHGPGLALWSRLAGTGLCALAAPEAYEGLGPLPVELALAFVELGRAGVAGPAVETAATVVLLGELARRGEEAPAKRFLPGLLTGDSLATLTLPGGSPYALDADAAEWCFAVRGAGDTATAAEAGPAPDAGAGDTAAAAAASGVAASGSGSARTRALAPDAAPDAGELWLVPGGGERLASLDPARGLFLPGAGGEPLAAGPAVSAAAGVAARWARLLTAAQCLGVGEALLARTVEYVKQRTQFGVPVGSFQAVKHRLADTLLDLEFARPLLWAAALSLSDGDVAAAKLTAGEAAYAAARTALQLHGAVGYTEELDLSLWLRRARPLRDAWGGPSQCRAEVVRSLPAPSGLPQTTATRRVTT</sequence>
<proteinExistence type="inferred from homology"/>
<dbReference type="GO" id="GO:0003995">
    <property type="term" value="F:acyl-CoA dehydrogenase activity"/>
    <property type="evidence" value="ECO:0007669"/>
    <property type="project" value="TreeGrafter"/>
</dbReference>
<dbReference type="InterPro" id="IPR036250">
    <property type="entry name" value="AcylCo_DH-like_C"/>
</dbReference>
<dbReference type="PANTHER" id="PTHR43884:SF20">
    <property type="entry name" value="ACYL-COA DEHYDROGENASE FADE28"/>
    <property type="match status" value="1"/>
</dbReference>
<dbReference type="InterPro" id="IPR009075">
    <property type="entry name" value="AcylCo_DH/oxidase_C"/>
</dbReference>
<feature type="domain" description="Acyl-CoA dehydrogenase/oxidase C-terminal" evidence="6">
    <location>
        <begin position="246"/>
        <end position="374"/>
    </location>
</feature>
<accession>A0A0F4IQ68</accession>
<dbReference type="AlphaFoldDB" id="A0A0F4IQ68"/>
<comment type="similarity">
    <text evidence="2">Belongs to the acyl-CoA dehydrogenase family.</text>
</comment>
<evidence type="ECO:0000259" key="7">
    <source>
        <dbReference type="Pfam" id="PF02771"/>
    </source>
</evidence>
<feature type="domain" description="Acyl-CoA dehydrogenase/oxidase N-terminal" evidence="7">
    <location>
        <begin position="7"/>
        <end position="120"/>
    </location>
</feature>
<dbReference type="SUPFAM" id="SSF56645">
    <property type="entry name" value="Acyl-CoA dehydrogenase NM domain-like"/>
    <property type="match status" value="1"/>
</dbReference>
<dbReference type="InterPro" id="IPR037069">
    <property type="entry name" value="AcylCoA_DH/ox_N_sf"/>
</dbReference>
<comment type="caution">
    <text evidence="8">The sequence shown here is derived from an EMBL/GenBank/DDBJ whole genome shotgun (WGS) entry which is preliminary data.</text>
</comment>
<dbReference type="Pfam" id="PF02771">
    <property type="entry name" value="Acyl-CoA_dh_N"/>
    <property type="match status" value="1"/>
</dbReference>
<dbReference type="Gene3D" id="1.10.540.10">
    <property type="entry name" value="Acyl-CoA dehydrogenase/oxidase, N-terminal domain"/>
    <property type="match status" value="1"/>
</dbReference>
<gene>
    <name evidence="8" type="ORF">VR44_36150</name>
</gene>
<evidence type="ECO:0000256" key="5">
    <source>
        <dbReference type="ARBA" id="ARBA00023002"/>
    </source>
</evidence>
<dbReference type="Gene3D" id="1.20.140.10">
    <property type="entry name" value="Butyryl-CoA Dehydrogenase, subunit A, domain 3"/>
    <property type="match status" value="1"/>
</dbReference>
<dbReference type="PANTHER" id="PTHR43884">
    <property type="entry name" value="ACYL-COA DEHYDROGENASE"/>
    <property type="match status" value="1"/>
</dbReference>
<dbReference type="RefSeq" id="WP_045951894.1">
    <property type="nucleotide sequence ID" value="NZ_JZWV01001276.1"/>
</dbReference>
<keyword evidence="4" id="KW-0274">FAD</keyword>
<evidence type="ECO:0000259" key="6">
    <source>
        <dbReference type="Pfam" id="PF00441"/>
    </source>
</evidence>
<reference evidence="8 9" key="1">
    <citation type="submission" date="2015-02" db="EMBL/GenBank/DDBJ databases">
        <authorList>
            <person name="Ju K.-S."/>
            <person name="Doroghazi J.R."/>
            <person name="Metcalf W."/>
        </authorList>
    </citation>
    <scope>NUCLEOTIDE SEQUENCE [LARGE SCALE GENOMIC DNA]</scope>
    <source>
        <strain evidence="8 9">NRRL ISP-5550</strain>
    </source>
</reference>
<protein>
    <submittedName>
        <fullName evidence="8">Acyl-CoA dehydrogenase</fullName>
    </submittedName>
</protein>
<keyword evidence="3" id="KW-0285">Flavoprotein</keyword>
<dbReference type="InterPro" id="IPR009100">
    <property type="entry name" value="AcylCoA_DH/oxidase_NM_dom_sf"/>
</dbReference>
<dbReference type="Pfam" id="PF00441">
    <property type="entry name" value="Acyl-CoA_dh_1"/>
    <property type="match status" value="1"/>
</dbReference>
<keyword evidence="5" id="KW-0560">Oxidoreductase</keyword>
<name>A0A0F4IQ68_9ACTN</name>
<dbReference type="STRING" id="68223.GCA_002028425_01935"/>